<dbReference type="AlphaFoldDB" id="A0A915JA66"/>
<name>A0A915JA66_ROMCU</name>
<dbReference type="Proteomes" id="UP000887565">
    <property type="component" value="Unplaced"/>
</dbReference>
<protein>
    <submittedName>
        <fullName evidence="2">Uncharacterized protein</fullName>
    </submittedName>
</protein>
<keyword evidence="1" id="KW-1185">Reference proteome</keyword>
<evidence type="ECO:0000313" key="1">
    <source>
        <dbReference type="Proteomes" id="UP000887565"/>
    </source>
</evidence>
<accession>A0A915JA66</accession>
<evidence type="ECO:0000313" key="2">
    <source>
        <dbReference type="WBParaSite" id="nRc.2.0.1.t23383-RA"/>
    </source>
</evidence>
<proteinExistence type="predicted"/>
<dbReference type="WBParaSite" id="nRc.2.0.1.t23383-RA">
    <property type="protein sequence ID" value="nRc.2.0.1.t23383-RA"/>
    <property type="gene ID" value="nRc.2.0.1.g23383"/>
</dbReference>
<sequence length="125" mass="14341">MDDIHPSDLFGVVEDDVHLSNCVCLSATRRLHNQRIDPLHNKFTSRNNHMNPNLQEYCDLEILLGEQFQKSLAMTKLNIGSWRNSQDLKLLQITIQNLPMLQCKLIKCNIRVIKIIVPTGYTTPG</sequence>
<reference evidence="2" key="1">
    <citation type="submission" date="2022-11" db="UniProtKB">
        <authorList>
            <consortium name="WormBaseParasite"/>
        </authorList>
    </citation>
    <scope>IDENTIFICATION</scope>
</reference>
<organism evidence="1 2">
    <name type="scientific">Romanomermis culicivorax</name>
    <name type="common">Nematode worm</name>
    <dbReference type="NCBI Taxonomy" id="13658"/>
    <lineage>
        <taxon>Eukaryota</taxon>
        <taxon>Metazoa</taxon>
        <taxon>Ecdysozoa</taxon>
        <taxon>Nematoda</taxon>
        <taxon>Enoplea</taxon>
        <taxon>Dorylaimia</taxon>
        <taxon>Mermithida</taxon>
        <taxon>Mermithoidea</taxon>
        <taxon>Mermithidae</taxon>
        <taxon>Romanomermis</taxon>
    </lineage>
</organism>